<proteinExistence type="predicted"/>
<dbReference type="GO" id="GO:0005665">
    <property type="term" value="C:RNA polymerase II, core complex"/>
    <property type="evidence" value="ECO:0007669"/>
    <property type="project" value="TreeGrafter"/>
</dbReference>
<dbReference type="InterPro" id="IPR036161">
    <property type="entry name" value="RPB6/omega-like_sf"/>
</dbReference>
<organism evidence="4 5">
    <name type="scientific">Gregarina niphandrodes</name>
    <name type="common">Septate eugregarine</name>
    <dbReference type="NCBI Taxonomy" id="110365"/>
    <lineage>
        <taxon>Eukaryota</taxon>
        <taxon>Sar</taxon>
        <taxon>Alveolata</taxon>
        <taxon>Apicomplexa</taxon>
        <taxon>Conoidasida</taxon>
        <taxon>Gregarinasina</taxon>
        <taxon>Eugregarinorida</taxon>
        <taxon>Gregarinidae</taxon>
        <taxon>Gregarina</taxon>
    </lineage>
</organism>
<reference evidence="4" key="1">
    <citation type="submission" date="2013-12" db="EMBL/GenBank/DDBJ databases">
        <authorList>
            <person name="Omoto C.K."/>
            <person name="Sibley D."/>
            <person name="Venepally P."/>
            <person name="Hadjithomas M."/>
            <person name="Karamycheva S."/>
            <person name="Brunk B."/>
            <person name="Roos D."/>
            <person name="Caler E."/>
            <person name="Lorenzi H."/>
        </authorList>
    </citation>
    <scope>NUCLEOTIDE SEQUENCE</scope>
</reference>
<protein>
    <submittedName>
        <fullName evidence="4">DNA-directed RNA polymerase I II</fullName>
    </submittedName>
</protein>
<dbReference type="SMART" id="SM01409">
    <property type="entry name" value="RNA_pol_Rpb6"/>
    <property type="match status" value="1"/>
</dbReference>
<dbReference type="InterPro" id="IPR006111">
    <property type="entry name" value="Rpo6/Rpb6"/>
</dbReference>
<evidence type="ECO:0000256" key="3">
    <source>
        <dbReference type="SAM" id="MobiDB-lite"/>
    </source>
</evidence>
<sequence length="137" mass="15209">MADLGDDFDMGMEDDVFDDILQEEDGLELPEDTPDGEETEIVPAENALPSHRPGTKAATGPRQTSPYMTKFEKARVIGTRALQISLGAPVTVPIEGESDPLVLAEKELIAKTMPFMIRRYLPNGEYEDWTIEELLVD</sequence>
<keyword evidence="2" id="KW-0804">Transcription</keyword>
<name>A0A023BDP4_GRENI</name>
<evidence type="ECO:0000313" key="5">
    <source>
        <dbReference type="Proteomes" id="UP000019763"/>
    </source>
</evidence>
<evidence type="ECO:0000256" key="1">
    <source>
        <dbReference type="ARBA" id="ARBA00022478"/>
    </source>
</evidence>
<dbReference type="PANTHER" id="PTHR47227">
    <property type="entry name" value="DNA-DIRECTED RNA POLYMERASE SUBUNIT K"/>
    <property type="match status" value="1"/>
</dbReference>
<dbReference type="InterPro" id="IPR020708">
    <property type="entry name" value="DNA-dir_RNA_polK_14-18kDa_CS"/>
</dbReference>
<dbReference type="GO" id="GO:0042797">
    <property type="term" value="P:tRNA transcription by RNA polymerase III"/>
    <property type="evidence" value="ECO:0007669"/>
    <property type="project" value="TreeGrafter"/>
</dbReference>
<feature type="region of interest" description="Disordered" evidence="3">
    <location>
        <begin position="1"/>
        <end position="65"/>
    </location>
</feature>
<dbReference type="GO" id="GO:0003677">
    <property type="term" value="F:DNA binding"/>
    <property type="evidence" value="ECO:0007669"/>
    <property type="project" value="InterPro"/>
</dbReference>
<dbReference type="Pfam" id="PF01192">
    <property type="entry name" value="RNA_pol_Rpb6"/>
    <property type="match status" value="1"/>
</dbReference>
<dbReference type="GO" id="GO:0003899">
    <property type="term" value="F:DNA-directed RNA polymerase activity"/>
    <property type="evidence" value="ECO:0007669"/>
    <property type="project" value="InterPro"/>
</dbReference>
<dbReference type="EMBL" id="AFNH02000039">
    <property type="protein sequence ID" value="EZG88350.1"/>
    <property type="molecule type" value="Genomic_DNA"/>
</dbReference>
<dbReference type="GO" id="GO:0005736">
    <property type="term" value="C:RNA polymerase I complex"/>
    <property type="evidence" value="ECO:0007669"/>
    <property type="project" value="TreeGrafter"/>
</dbReference>
<dbReference type="VEuPathDB" id="CryptoDB:GNI_004920"/>
<dbReference type="NCBIfam" id="NF002208">
    <property type="entry name" value="PRK01099.1-3"/>
    <property type="match status" value="1"/>
</dbReference>
<dbReference type="AlphaFoldDB" id="A0A023BDP4"/>
<evidence type="ECO:0000313" key="4">
    <source>
        <dbReference type="EMBL" id="EZG88350.1"/>
    </source>
</evidence>
<keyword evidence="1 4" id="KW-0240">DNA-directed RNA polymerase</keyword>
<dbReference type="Proteomes" id="UP000019763">
    <property type="component" value="Unassembled WGS sequence"/>
</dbReference>
<dbReference type="GeneID" id="22910439"/>
<dbReference type="OrthoDB" id="259769at2759"/>
<dbReference type="PROSITE" id="PS01111">
    <property type="entry name" value="RNA_POL_K_14KD"/>
    <property type="match status" value="1"/>
</dbReference>
<keyword evidence="5" id="KW-1185">Reference proteome</keyword>
<dbReference type="SUPFAM" id="SSF63562">
    <property type="entry name" value="RPB6/omega subunit-like"/>
    <property type="match status" value="1"/>
</dbReference>
<dbReference type="PIRSF" id="PIRSF000778">
    <property type="entry name" value="RpoK/RPB6"/>
    <property type="match status" value="1"/>
</dbReference>
<feature type="compositionally biased region" description="Acidic residues" evidence="3">
    <location>
        <begin position="1"/>
        <end position="40"/>
    </location>
</feature>
<comment type="caution">
    <text evidence="4">The sequence shown here is derived from an EMBL/GenBank/DDBJ whole genome shotgun (WGS) entry which is preliminary data.</text>
</comment>
<dbReference type="InterPro" id="IPR006110">
    <property type="entry name" value="Pol_omega/Rpo6/RPB6"/>
</dbReference>
<dbReference type="PANTHER" id="PTHR47227:SF5">
    <property type="entry name" value="DNA-DIRECTED RNA POLYMERASES I, II, AND III SUBUNIT RPABC2"/>
    <property type="match status" value="1"/>
</dbReference>
<dbReference type="GO" id="GO:0006366">
    <property type="term" value="P:transcription by RNA polymerase II"/>
    <property type="evidence" value="ECO:0007669"/>
    <property type="project" value="TreeGrafter"/>
</dbReference>
<dbReference type="GO" id="GO:0005666">
    <property type="term" value="C:RNA polymerase III complex"/>
    <property type="evidence" value="ECO:0007669"/>
    <property type="project" value="TreeGrafter"/>
</dbReference>
<dbReference type="GO" id="GO:0006360">
    <property type="term" value="P:transcription by RNA polymerase I"/>
    <property type="evidence" value="ECO:0007669"/>
    <property type="project" value="TreeGrafter"/>
</dbReference>
<accession>A0A023BDP4</accession>
<gene>
    <name evidence="4" type="ORF">GNI_004920</name>
</gene>
<dbReference type="Gene3D" id="3.90.940.10">
    <property type="match status" value="1"/>
</dbReference>
<evidence type="ECO:0000256" key="2">
    <source>
        <dbReference type="ARBA" id="ARBA00023163"/>
    </source>
</evidence>
<dbReference type="eggNOG" id="KOG3405">
    <property type="taxonomic scope" value="Eukaryota"/>
</dbReference>
<dbReference type="RefSeq" id="XP_011128577.1">
    <property type="nucleotide sequence ID" value="XM_011130275.1"/>
</dbReference>